<proteinExistence type="predicted"/>
<organism evidence="1 2">
    <name type="scientific">Mycolicibacterium rhodesiae (strain NBB3)</name>
    <name type="common">Mycobacterium rhodesiae</name>
    <dbReference type="NCBI Taxonomy" id="710685"/>
    <lineage>
        <taxon>Bacteria</taxon>
        <taxon>Bacillati</taxon>
        <taxon>Actinomycetota</taxon>
        <taxon>Actinomycetes</taxon>
        <taxon>Mycobacteriales</taxon>
        <taxon>Mycobacteriaceae</taxon>
        <taxon>Mycolicibacterium</taxon>
    </lineage>
</organism>
<sequence>MNMANFLMPENAPEADVIDGATLDGEATRIGVVDVRRGPIADIATSDDGRLVVTNHGDDTVSLLNPRTLAVAGAVAVAGEPFAVVVADGRAYVSTSSAGGDAVSVIDTAAATVVATYSLAFSVTALAASPDGKRVYAARTGDGHADIVVIDTTAERVGTIDIATGAGIGIDAVQVDPTGKRLYVAITDAAGSALVIVDAETAKVQRTVPIDAPIRDLAIVDGSAYVLVSDRARGGAVAVLNLSTGRITGTAELGIGAPTQMTVSADSARAYIVDYDNVTVLCTRSLEIVNKLKVDARPSCVAVDSAAGHLYVADYAGEVTALSVASAMPLLFEEFMATDPIYLPIAQREPVSA</sequence>
<dbReference type="KEGG" id="mrh:MycrhN_3485"/>
<keyword evidence="2" id="KW-1185">Reference proteome</keyword>
<dbReference type="InterPro" id="IPR011964">
    <property type="entry name" value="YVTN_b-propeller_repeat"/>
</dbReference>
<accession>G8RS48</accession>
<dbReference type="PANTHER" id="PTHR47197">
    <property type="entry name" value="PROTEIN NIRF"/>
    <property type="match status" value="1"/>
</dbReference>
<dbReference type="AlphaFoldDB" id="G8RS48"/>
<dbReference type="STRING" id="710685.MycrhN_3485"/>
<dbReference type="OrthoDB" id="4565246at2"/>
<evidence type="ECO:0000313" key="2">
    <source>
        <dbReference type="Proteomes" id="UP000005442"/>
    </source>
</evidence>
<dbReference type="Proteomes" id="UP000005442">
    <property type="component" value="Chromosome"/>
</dbReference>
<dbReference type="EMBL" id="CP003169">
    <property type="protein sequence ID" value="AEV74005.1"/>
    <property type="molecule type" value="Genomic_DNA"/>
</dbReference>
<dbReference type="PATRIC" id="fig|710685.3.peg.3491"/>
<dbReference type="PANTHER" id="PTHR47197:SF3">
    <property type="entry name" value="DIHYDRO-HEME D1 DEHYDROGENASE"/>
    <property type="match status" value="1"/>
</dbReference>
<dbReference type="HOGENOM" id="CLU_063218_0_0_11"/>
<dbReference type="InterPro" id="IPR015943">
    <property type="entry name" value="WD40/YVTN_repeat-like_dom_sf"/>
</dbReference>
<dbReference type="SUPFAM" id="SSF51004">
    <property type="entry name" value="C-terminal (heme d1) domain of cytochrome cd1-nitrite reductase"/>
    <property type="match status" value="1"/>
</dbReference>
<reference evidence="1 2" key="1">
    <citation type="submission" date="2011-12" db="EMBL/GenBank/DDBJ databases">
        <title>Complete sequence of Mycobacterium rhodesiae NBB3.</title>
        <authorList>
            <consortium name="US DOE Joint Genome Institute"/>
            <person name="Lucas S."/>
            <person name="Han J."/>
            <person name="Lapidus A."/>
            <person name="Cheng J.-F."/>
            <person name="Goodwin L."/>
            <person name="Pitluck S."/>
            <person name="Peters L."/>
            <person name="Mikhailova N."/>
            <person name="Gu W."/>
            <person name="Detter J.C."/>
            <person name="Han C."/>
            <person name="Tapia R."/>
            <person name="Land M."/>
            <person name="Hauser L."/>
            <person name="Kyrpides N."/>
            <person name="Ivanova N."/>
            <person name="Pagani I."/>
            <person name="Mattes T."/>
            <person name="Holmes A."/>
            <person name="Rutledge P."/>
            <person name="Paulsen I."/>
            <person name="Coleman N."/>
            <person name="Woyke T."/>
        </authorList>
    </citation>
    <scope>NUCLEOTIDE SEQUENCE [LARGE SCALE GENOMIC DNA]</scope>
    <source>
        <strain evidence="1 2">NBB3</strain>
    </source>
</reference>
<dbReference type="eggNOG" id="COG3391">
    <property type="taxonomic scope" value="Bacteria"/>
</dbReference>
<dbReference type="NCBIfam" id="TIGR02276">
    <property type="entry name" value="beta_rpt_yvtn"/>
    <property type="match status" value="1"/>
</dbReference>
<dbReference type="RefSeq" id="WP_014211761.1">
    <property type="nucleotide sequence ID" value="NC_016604.1"/>
</dbReference>
<protein>
    <submittedName>
        <fullName evidence="1">YVTN family beta-propeller repeat protein</fullName>
    </submittedName>
</protein>
<gene>
    <name evidence="1" type="ordered locus">MycrhN_3485</name>
</gene>
<name>G8RS48_MYCRN</name>
<evidence type="ECO:0000313" key="1">
    <source>
        <dbReference type="EMBL" id="AEV74005.1"/>
    </source>
</evidence>
<dbReference type="Gene3D" id="2.130.10.10">
    <property type="entry name" value="YVTN repeat-like/Quinoprotein amine dehydrogenase"/>
    <property type="match status" value="2"/>
</dbReference>
<dbReference type="InterPro" id="IPR011048">
    <property type="entry name" value="Haem_d1_sf"/>
</dbReference>
<dbReference type="InterPro" id="IPR051200">
    <property type="entry name" value="Host-pathogen_enzymatic-act"/>
</dbReference>